<evidence type="ECO:0000256" key="1">
    <source>
        <dbReference type="SAM" id="MobiDB-lite"/>
    </source>
</evidence>
<comment type="caution">
    <text evidence="2">The sequence shown here is derived from an EMBL/GenBank/DDBJ whole genome shotgun (WGS) entry which is preliminary data.</text>
</comment>
<name>A0A8J7BWW9_9CYAN</name>
<sequence>MNHQKVEINNAQLSLLPPDILEQVNSTKTETKLKTSTLQALKLLAAMETNREFLALLLELGEFRADHLRYLMGPLVFHRSPWAETVPDWLKAACIQDRFEIILDEYERDEVGEHATATEILTYMMPATYEAPLHYSYYQIYMWVGNQVMTKHNRLPEGYSNFYEFTGASPIDFDSIKYDYNDLARSIRRSVVRHAAQQGWGKRPARKSSQSVSCQVSPNLAKSPPSTSAANQPSEVQLKLF</sequence>
<protein>
    <submittedName>
        <fullName evidence="2">Uncharacterized protein</fullName>
    </submittedName>
</protein>
<reference evidence="2" key="1">
    <citation type="submission" date="2020-09" db="EMBL/GenBank/DDBJ databases">
        <title>Iningainema tapete sp. nov. (Scytonemataceae, Cyanobacteria) from greenhouses in central Florida (USA) produces two types of nodularin with biosynthetic potential for microcystin-LR and anabaenopeptins.</title>
        <authorList>
            <person name="Berthold D.E."/>
            <person name="Lefler F.W."/>
            <person name="Huang I.-S."/>
            <person name="Abdulla H."/>
            <person name="Zimba P.V."/>
            <person name="Laughinghouse H.D. IV."/>
        </authorList>
    </citation>
    <scope>NUCLEOTIDE SEQUENCE</scope>
    <source>
        <strain evidence="2">BLCCT55</strain>
    </source>
</reference>
<accession>A0A8J7BWW9</accession>
<evidence type="ECO:0000313" key="3">
    <source>
        <dbReference type="Proteomes" id="UP000629098"/>
    </source>
</evidence>
<evidence type="ECO:0000313" key="2">
    <source>
        <dbReference type="EMBL" id="MBD2772607.1"/>
    </source>
</evidence>
<organism evidence="2 3">
    <name type="scientific">Iningainema tapete BLCC-T55</name>
    <dbReference type="NCBI Taxonomy" id="2748662"/>
    <lineage>
        <taxon>Bacteria</taxon>
        <taxon>Bacillati</taxon>
        <taxon>Cyanobacteriota</taxon>
        <taxon>Cyanophyceae</taxon>
        <taxon>Nostocales</taxon>
        <taxon>Scytonemataceae</taxon>
        <taxon>Iningainema tapete</taxon>
    </lineage>
</organism>
<proteinExistence type="predicted"/>
<keyword evidence="3" id="KW-1185">Reference proteome</keyword>
<gene>
    <name evidence="2" type="ORF">ICL16_11100</name>
</gene>
<dbReference type="Proteomes" id="UP000629098">
    <property type="component" value="Unassembled WGS sequence"/>
</dbReference>
<feature type="region of interest" description="Disordered" evidence="1">
    <location>
        <begin position="198"/>
        <end position="241"/>
    </location>
</feature>
<feature type="compositionally biased region" description="Polar residues" evidence="1">
    <location>
        <begin position="207"/>
        <end position="235"/>
    </location>
</feature>
<dbReference type="AlphaFoldDB" id="A0A8J7BWW9"/>
<dbReference type="EMBL" id="JACXAE010000040">
    <property type="protein sequence ID" value="MBD2772607.1"/>
    <property type="molecule type" value="Genomic_DNA"/>
</dbReference>
<dbReference type="RefSeq" id="WP_190827350.1">
    <property type="nucleotide sequence ID" value="NZ_CAWPPI010000040.1"/>
</dbReference>